<reference evidence="7" key="1">
    <citation type="submission" date="2023-01" db="EMBL/GenBank/DDBJ databases">
        <title>Draft genome sequence of Nocardiopsis sp. LSu2-4 isolated from halophytes.</title>
        <authorList>
            <person name="Duangmal K."/>
            <person name="Chantavorakit T."/>
        </authorList>
    </citation>
    <scope>NUCLEOTIDE SEQUENCE</scope>
    <source>
        <strain evidence="7">LSu2-4</strain>
    </source>
</reference>
<accession>A0ABT4TUX4</accession>
<evidence type="ECO:0000313" key="8">
    <source>
        <dbReference type="Proteomes" id="UP001165685"/>
    </source>
</evidence>
<feature type="transmembrane region" description="Helical" evidence="5">
    <location>
        <begin position="7"/>
        <end position="30"/>
    </location>
</feature>
<dbReference type="Pfam" id="PF03699">
    <property type="entry name" value="UPF0182"/>
    <property type="match status" value="2"/>
</dbReference>
<keyword evidence="1 5" id="KW-1003">Cell membrane</keyword>
<keyword evidence="4 5" id="KW-0472">Membrane</keyword>
<feature type="transmembrane region" description="Helical" evidence="5">
    <location>
        <begin position="202"/>
        <end position="219"/>
    </location>
</feature>
<feature type="transmembrane region" description="Helical" evidence="5">
    <location>
        <begin position="160"/>
        <end position="182"/>
    </location>
</feature>
<dbReference type="HAMAP" id="MF_01600">
    <property type="entry name" value="UPF0182"/>
    <property type="match status" value="1"/>
</dbReference>
<dbReference type="Proteomes" id="UP001165685">
    <property type="component" value="Unassembled WGS sequence"/>
</dbReference>
<organism evidence="7 8">
    <name type="scientific">Nocardiopsis suaedae</name>
    <dbReference type="NCBI Taxonomy" id="3018444"/>
    <lineage>
        <taxon>Bacteria</taxon>
        <taxon>Bacillati</taxon>
        <taxon>Actinomycetota</taxon>
        <taxon>Actinomycetes</taxon>
        <taxon>Streptosporangiales</taxon>
        <taxon>Nocardiopsidaceae</taxon>
        <taxon>Nocardiopsis</taxon>
    </lineage>
</organism>
<dbReference type="EMBL" id="JAQFWP010000087">
    <property type="protein sequence ID" value="MDA2808502.1"/>
    <property type="molecule type" value="Genomic_DNA"/>
</dbReference>
<evidence type="ECO:0000256" key="2">
    <source>
        <dbReference type="ARBA" id="ARBA00022692"/>
    </source>
</evidence>
<gene>
    <name evidence="7" type="ORF">O4U47_28600</name>
</gene>
<feature type="region of interest" description="Disordered" evidence="6">
    <location>
        <begin position="494"/>
        <end position="564"/>
    </location>
</feature>
<sequence length="1012" mass="109621">MPRRNRLLAPVAVAVVVIVAGLLVAANFVTDYKWFASVGYTSVFWTEIRTRALLFVGGAVLMTVFVGASVYFAYRTRPLTRPASLEQQGLDRYRMAIDPHRKLFFWLIAGGLGLLTGASASAEWGTFLQWANRTPFGQADPQFGVDISFFAFTYPFLRAVLGYLFAAVVLAFIAAVIVHYLYGGVRLQTQGQRATPAARVHLSVLLGVFVLLKAGAYWLDQYGLVFSDRGYTYGASYTDVNAVLTAKIVLAIIAVVCAALFFANIYFKNAMVPLVSLGLLVLSAVLIGGVYPAAVQQFQVSPNEQRAENPYITRNIEATRDAYDIADAETQTYDAETELTPEQLSQEASTIPSVRLVDPSVVSQTFQQMQQVRGFYQFPEVLGVDRYQDAEGNSVDTIIAARELDGPPEGQDNWLTRHTVYTHGFGIVAAAGNQVDNEGRPVFTQYNIPPTGELSEVTGEYEPRIYYGQQGADYAIVNAEPEYDYPLDADESTEDITTSEDVEGEGGGGADEARAPADGQEGGGEGGGEGAEQSPEQSPEATEGGGGGSEDPGSQATNHYEGDGGVQLGSFFDRVLYALKYREPDILLNTAITDESKIMYDRDPSQRVEKVAPFLTVDGSAYPAIVDGRVQWIVDAYTTSSGYPYSTPIDFSQATEDTFSEGGNNATALPGNQVNYIRNSVKATVDAYDGTVTVYGWDESDPVLQTWSKAFPGVVTKKSEIGDELGSHLRYPDDLFKVQREILKQYHVTDADAYYGGQDFWDIPADPTKEGDSPEPPYRQTIRYPGDEEAHFSLTSTFVPRDRENLAAFMSVVSDPSSEDYGKIRMLELPRSKVILGPGQVQNAFQSEASVREVLLPLEQSDATSVTYGNLLTLPFGDGMLYVEPLFVQAEGGAAYPLLQQVMVAFGDEVAIGENLQVALNNLFEGGEGPLEEGGAGEDASEGEGEGEGDAGGGGGGGDALSQALDDAAQAYEDSQQALQDGDWEAYGKAQDELADALERAEEARNEQEEGN</sequence>
<proteinExistence type="inferred from homology"/>
<dbReference type="InterPro" id="IPR005372">
    <property type="entry name" value="UPF0182"/>
</dbReference>
<protein>
    <recommendedName>
        <fullName evidence="5">UPF0182 protein O4U47_28600</fullName>
    </recommendedName>
</protein>
<keyword evidence="2 5" id="KW-0812">Transmembrane</keyword>
<feature type="region of interest" description="Disordered" evidence="6">
    <location>
        <begin position="927"/>
        <end position="964"/>
    </location>
</feature>
<dbReference type="PANTHER" id="PTHR39344:SF1">
    <property type="entry name" value="UPF0182 PROTEIN SLL1060"/>
    <property type="match status" value="1"/>
</dbReference>
<feature type="compositionally biased region" description="Gly residues" evidence="6">
    <location>
        <begin position="520"/>
        <end position="530"/>
    </location>
</feature>
<dbReference type="PANTHER" id="PTHR39344">
    <property type="entry name" value="UPF0182 PROTEIN SLL1060"/>
    <property type="match status" value="1"/>
</dbReference>
<comment type="subcellular location">
    <subcellularLocation>
        <location evidence="5">Cell membrane</location>
        <topology evidence="5">Multi-pass membrane protein</topology>
    </subcellularLocation>
</comment>
<feature type="compositionally biased region" description="Acidic residues" evidence="6">
    <location>
        <begin position="935"/>
        <end position="949"/>
    </location>
</feature>
<comment type="caution">
    <text evidence="7">The sequence shown here is derived from an EMBL/GenBank/DDBJ whole genome shotgun (WGS) entry which is preliminary data.</text>
</comment>
<keyword evidence="3 5" id="KW-1133">Transmembrane helix</keyword>
<evidence type="ECO:0000313" key="7">
    <source>
        <dbReference type="EMBL" id="MDA2808502.1"/>
    </source>
</evidence>
<comment type="similarity">
    <text evidence="5">Belongs to the UPF0182 family.</text>
</comment>
<evidence type="ECO:0000256" key="1">
    <source>
        <dbReference type="ARBA" id="ARBA00022475"/>
    </source>
</evidence>
<evidence type="ECO:0000256" key="3">
    <source>
        <dbReference type="ARBA" id="ARBA00022989"/>
    </source>
</evidence>
<feature type="transmembrane region" description="Helical" evidence="5">
    <location>
        <begin position="248"/>
        <end position="267"/>
    </location>
</feature>
<evidence type="ECO:0000256" key="4">
    <source>
        <dbReference type="ARBA" id="ARBA00023136"/>
    </source>
</evidence>
<keyword evidence="8" id="KW-1185">Reference proteome</keyword>
<dbReference type="RefSeq" id="WP_270681096.1">
    <property type="nucleotide sequence ID" value="NZ_JAQFWP010000087.1"/>
</dbReference>
<evidence type="ECO:0000256" key="5">
    <source>
        <dbReference type="HAMAP-Rule" id="MF_01600"/>
    </source>
</evidence>
<evidence type="ECO:0000256" key="6">
    <source>
        <dbReference type="SAM" id="MobiDB-lite"/>
    </source>
</evidence>
<name>A0ABT4TUX4_9ACTN</name>
<feature type="transmembrane region" description="Helical" evidence="5">
    <location>
        <begin position="50"/>
        <end position="74"/>
    </location>
</feature>
<feature type="transmembrane region" description="Helical" evidence="5">
    <location>
        <begin position="274"/>
        <end position="294"/>
    </location>
</feature>
<feature type="compositionally biased region" description="Acidic residues" evidence="6">
    <location>
        <begin position="494"/>
        <end position="504"/>
    </location>
</feature>
<feature type="transmembrane region" description="Helical" evidence="5">
    <location>
        <begin position="103"/>
        <end position="122"/>
    </location>
</feature>
<feature type="compositionally biased region" description="Gly residues" evidence="6">
    <location>
        <begin position="950"/>
        <end position="959"/>
    </location>
</feature>